<dbReference type="InterPro" id="IPR000415">
    <property type="entry name" value="Nitroreductase-like"/>
</dbReference>
<accession>A0A923NM07</accession>
<comment type="caution">
    <text evidence="4">The sequence shown here is derived from an EMBL/GenBank/DDBJ whole genome shotgun (WGS) entry which is preliminary data.</text>
</comment>
<dbReference type="GO" id="GO:0016491">
    <property type="term" value="F:oxidoreductase activity"/>
    <property type="evidence" value="ECO:0007669"/>
    <property type="project" value="UniProtKB-KW"/>
</dbReference>
<evidence type="ECO:0000259" key="3">
    <source>
        <dbReference type="Pfam" id="PF00881"/>
    </source>
</evidence>
<dbReference type="PANTHER" id="PTHR43673">
    <property type="entry name" value="NAD(P)H NITROREDUCTASE YDGI-RELATED"/>
    <property type="match status" value="1"/>
</dbReference>
<feature type="domain" description="Nitroreductase" evidence="3">
    <location>
        <begin position="7"/>
        <end position="160"/>
    </location>
</feature>
<protein>
    <submittedName>
        <fullName evidence="4">Nitroreductase family protein</fullName>
    </submittedName>
</protein>
<dbReference type="EMBL" id="JACRYT010000014">
    <property type="protein sequence ID" value="MBC6680542.1"/>
    <property type="molecule type" value="Genomic_DNA"/>
</dbReference>
<keyword evidence="2" id="KW-0560">Oxidoreductase</keyword>
<name>A0A923NM07_9FIRM</name>
<dbReference type="Pfam" id="PF00881">
    <property type="entry name" value="Nitroreductase"/>
    <property type="match status" value="1"/>
</dbReference>
<evidence type="ECO:0000313" key="4">
    <source>
        <dbReference type="EMBL" id="MBC6680542.1"/>
    </source>
</evidence>
<dbReference type="Proteomes" id="UP000602647">
    <property type="component" value="Unassembled WGS sequence"/>
</dbReference>
<keyword evidence="5" id="KW-1185">Reference proteome</keyword>
<dbReference type="InterPro" id="IPR029479">
    <property type="entry name" value="Nitroreductase"/>
</dbReference>
<evidence type="ECO:0000256" key="2">
    <source>
        <dbReference type="ARBA" id="ARBA00023002"/>
    </source>
</evidence>
<gene>
    <name evidence="4" type="ORF">H9L42_11995</name>
</gene>
<dbReference type="RefSeq" id="WP_187303641.1">
    <property type="nucleotide sequence ID" value="NZ_JACRYT010000014.1"/>
</dbReference>
<evidence type="ECO:0000256" key="1">
    <source>
        <dbReference type="ARBA" id="ARBA00007118"/>
    </source>
</evidence>
<sequence>METIQCIKERRSIRKFQDRKVPHEVINEIIGAAAYAPSWKNTQVTRYIVTEDRDKMNQIADGCVLGFEYNIDTIRKAPALVIVTMIEGRSGMEKDGSATTPKGADWGVFDTGIATQTFCLAAHDKGVGTVIMGIFDESKVSEVIPVPEGQKVAALIAMGYPDEEPKAPRRKSVEDLVTYLD</sequence>
<organism evidence="4 5">
    <name type="scientific">Zhenpiania hominis</name>
    <dbReference type="NCBI Taxonomy" id="2763644"/>
    <lineage>
        <taxon>Bacteria</taxon>
        <taxon>Bacillati</taxon>
        <taxon>Bacillota</taxon>
        <taxon>Clostridia</taxon>
        <taxon>Peptostreptococcales</taxon>
        <taxon>Anaerovoracaceae</taxon>
        <taxon>Zhenpiania</taxon>
    </lineage>
</organism>
<dbReference type="Gene3D" id="3.40.109.10">
    <property type="entry name" value="NADH Oxidase"/>
    <property type="match status" value="1"/>
</dbReference>
<proteinExistence type="inferred from homology"/>
<comment type="similarity">
    <text evidence="1">Belongs to the nitroreductase family.</text>
</comment>
<dbReference type="PANTHER" id="PTHR43673:SF10">
    <property type="entry name" value="NADH DEHYDROGENASE_NAD(P)H NITROREDUCTASE XCC3605-RELATED"/>
    <property type="match status" value="1"/>
</dbReference>
<reference evidence="4" key="1">
    <citation type="submission" date="2020-08" db="EMBL/GenBank/DDBJ databases">
        <title>Genome public.</title>
        <authorList>
            <person name="Liu C."/>
            <person name="Sun Q."/>
        </authorList>
    </citation>
    <scope>NUCLEOTIDE SEQUENCE</scope>
    <source>
        <strain evidence="4">BX12</strain>
    </source>
</reference>
<dbReference type="SUPFAM" id="SSF55469">
    <property type="entry name" value="FMN-dependent nitroreductase-like"/>
    <property type="match status" value="1"/>
</dbReference>
<evidence type="ECO:0000313" key="5">
    <source>
        <dbReference type="Proteomes" id="UP000602647"/>
    </source>
</evidence>
<dbReference type="AlphaFoldDB" id="A0A923NM07"/>